<feature type="compositionally biased region" description="Basic and acidic residues" evidence="1">
    <location>
        <begin position="47"/>
        <end position="58"/>
    </location>
</feature>
<gene>
    <name evidence="2" type="ORF">NHX12_012917</name>
</gene>
<dbReference type="EMBL" id="JANIIK010000117">
    <property type="protein sequence ID" value="KAJ3586519.1"/>
    <property type="molecule type" value="Genomic_DNA"/>
</dbReference>
<comment type="caution">
    <text evidence="2">The sequence shown here is derived from an EMBL/GenBank/DDBJ whole genome shotgun (WGS) entry which is preliminary data.</text>
</comment>
<organism evidence="2 3">
    <name type="scientific">Muraenolepis orangiensis</name>
    <name type="common">Patagonian moray cod</name>
    <dbReference type="NCBI Taxonomy" id="630683"/>
    <lineage>
        <taxon>Eukaryota</taxon>
        <taxon>Metazoa</taxon>
        <taxon>Chordata</taxon>
        <taxon>Craniata</taxon>
        <taxon>Vertebrata</taxon>
        <taxon>Euteleostomi</taxon>
        <taxon>Actinopterygii</taxon>
        <taxon>Neopterygii</taxon>
        <taxon>Teleostei</taxon>
        <taxon>Neoteleostei</taxon>
        <taxon>Acanthomorphata</taxon>
        <taxon>Zeiogadaria</taxon>
        <taxon>Gadariae</taxon>
        <taxon>Gadiformes</taxon>
        <taxon>Muraenolepidoidei</taxon>
        <taxon>Muraenolepididae</taxon>
        <taxon>Muraenolepis</taxon>
    </lineage>
</organism>
<proteinExistence type="predicted"/>
<feature type="region of interest" description="Disordered" evidence="1">
    <location>
        <begin position="1"/>
        <end position="84"/>
    </location>
</feature>
<name>A0A9Q0DCX2_9TELE</name>
<sequence length="84" mass="9223">MGSTQDPELYHGLHPRPRALPWAPPKTQSSTVDYTQSSTVGSTQDPELYRGLHPELYRGLHPGPRALPWATGDSAAPKQPSYNT</sequence>
<evidence type="ECO:0000313" key="2">
    <source>
        <dbReference type="EMBL" id="KAJ3586519.1"/>
    </source>
</evidence>
<dbReference type="AlphaFoldDB" id="A0A9Q0DCX2"/>
<accession>A0A9Q0DCX2</accession>
<evidence type="ECO:0000313" key="3">
    <source>
        <dbReference type="Proteomes" id="UP001148018"/>
    </source>
</evidence>
<keyword evidence="3" id="KW-1185">Reference proteome</keyword>
<evidence type="ECO:0000256" key="1">
    <source>
        <dbReference type="SAM" id="MobiDB-lite"/>
    </source>
</evidence>
<protein>
    <submittedName>
        <fullName evidence="2">Uncharacterized protein</fullName>
    </submittedName>
</protein>
<dbReference type="Proteomes" id="UP001148018">
    <property type="component" value="Unassembled WGS sequence"/>
</dbReference>
<reference evidence="2" key="1">
    <citation type="submission" date="2022-07" db="EMBL/GenBank/DDBJ databases">
        <title>Chromosome-level genome of Muraenolepis orangiensis.</title>
        <authorList>
            <person name="Kim J."/>
        </authorList>
    </citation>
    <scope>NUCLEOTIDE SEQUENCE</scope>
    <source>
        <strain evidence="2">KU_S4_2022</strain>
        <tissue evidence="2">Muscle</tissue>
    </source>
</reference>
<feature type="compositionally biased region" description="Polar residues" evidence="1">
    <location>
        <begin position="26"/>
        <end position="45"/>
    </location>
</feature>